<dbReference type="OrthoDB" id="5544992at2759"/>
<reference evidence="4" key="1">
    <citation type="submission" date="2025-08" db="UniProtKB">
        <authorList>
            <consortium name="RefSeq"/>
        </authorList>
    </citation>
    <scope>IDENTIFICATION</scope>
    <source>
        <tissue evidence="4">Leaf</tissue>
    </source>
</reference>
<sequence length="284" mass="32720">MVNESLTYNDYLANPSNPLFLHANESPSQTLVSQPLNERNYHSWARAMKLALLSKYKLKLVDGSIPSPSPTDSYYGAWERCNNMVLAWIHRSIDDSILQSILWIDQASEVWQDLKDRFSQANMFRVFDLQEEIFCLQQGTLTVSQYFNQLKGLCDEFENYRPVLHCKCSIPCTCEAIQAYKKYRDQDCVIRFLKGLNEQFSHVKSQIMFLDPLPPINKVFSLIVQQERQMATIEMTELSSDAKTFAVNTDQYIGLGRGLVVNPNQYFGYGRVRENRGRGHTTTG</sequence>
<dbReference type="Pfam" id="PF14244">
    <property type="entry name" value="Retrotran_gag_3"/>
    <property type="match status" value="1"/>
</dbReference>
<keyword evidence="3" id="KW-1185">Reference proteome</keyword>
<dbReference type="AlphaFoldDB" id="A0A1S3VV65"/>
<name>A0A1S3VV65_VIGRR</name>
<dbReference type="PANTHER" id="PTHR37610">
    <property type="entry name" value="CCHC-TYPE DOMAIN-CONTAINING PROTEIN"/>
    <property type="match status" value="1"/>
</dbReference>
<organism evidence="3 4">
    <name type="scientific">Vigna radiata var. radiata</name>
    <name type="common">Mung bean</name>
    <name type="synonym">Phaseolus aureus</name>
    <dbReference type="NCBI Taxonomy" id="3916"/>
    <lineage>
        <taxon>Eukaryota</taxon>
        <taxon>Viridiplantae</taxon>
        <taxon>Streptophyta</taxon>
        <taxon>Embryophyta</taxon>
        <taxon>Tracheophyta</taxon>
        <taxon>Spermatophyta</taxon>
        <taxon>Magnoliopsida</taxon>
        <taxon>eudicotyledons</taxon>
        <taxon>Gunneridae</taxon>
        <taxon>Pentapetalae</taxon>
        <taxon>rosids</taxon>
        <taxon>fabids</taxon>
        <taxon>Fabales</taxon>
        <taxon>Fabaceae</taxon>
        <taxon>Papilionoideae</taxon>
        <taxon>50 kb inversion clade</taxon>
        <taxon>NPAAA clade</taxon>
        <taxon>indigoferoid/millettioid clade</taxon>
        <taxon>Phaseoleae</taxon>
        <taxon>Vigna</taxon>
    </lineage>
</organism>
<evidence type="ECO:0000313" key="3">
    <source>
        <dbReference type="Proteomes" id="UP000087766"/>
    </source>
</evidence>
<dbReference type="PANTHER" id="PTHR37610:SF55">
    <property type="entry name" value="RETROTRANSPOSON COPIA-LIKE N-TERMINAL DOMAIN-CONTAINING PROTEIN"/>
    <property type="match status" value="1"/>
</dbReference>
<dbReference type="Proteomes" id="UP000087766">
    <property type="component" value="Unplaced"/>
</dbReference>
<feature type="domain" description="Retrotransposon Copia-like N-terminal" evidence="2">
    <location>
        <begin position="22"/>
        <end position="68"/>
    </location>
</feature>
<evidence type="ECO:0000313" key="4">
    <source>
        <dbReference type="RefSeq" id="XP_014522278.1"/>
    </source>
</evidence>
<gene>
    <name evidence="4" type="primary">LOC106778796</name>
</gene>
<proteinExistence type="predicted"/>
<dbReference type="Pfam" id="PF03732">
    <property type="entry name" value="Retrotrans_gag"/>
    <property type="match status" value="1"/>
</dbReference>
<dbReference type="InterPro" id="IPR029472">
    <property type="entry name" value="Copia-like_N"/>
</dbReference>
<feature type="domain" description="Retrotransposon gag" evidence="1">
    <location>
        <begin position="87"/>
        <end position="197"/>
    </location>
</feature>
<dbReference type="RefSeq" id="XP_014522278.1">
    <property type="nucleotide sequence ID" value="XM_014666792.1"/>
</dbReference>
<dbReference type="GeneID" id="106778796"/>
<dbReference type="KEGG" id="vra:106778796"/>
<evidence type="ECO:0000259" key="2">
    <source>
        <dbReference type="Pfam" id="PF14244"/>
    </source>
</evidence>
<dbReference type="InterPro" id="IPR005162">
    <property type="entry name" value="Retrotrans_gag_dom"/>
</dbReference>
<protein>
    <submittedName>
        <fullName evidence="4">Uncharacterized protein LOC106778796</fullName>
    </submittedName>
</protein>
<evidence type="ECO:0000259" key="1">
    <source>
        <dbReference type="Pfam" id="PF03732"/>
    </source>
</evidence>
<accession>A0A1S3VV65</accession>